<evidence type="ECO:0000313" key="3">
    <source>
        <dbReference type="Proteomes" id="UP001286313"/>
    </source>
</evidence>
<feature type="compositionally biased region" description="Low complexity" evidence="1">
    <location>
        <begin position="122"/>
        <end position="132"/>
    </location>
</feature>
<organism evidence="2 3">
    <name type="scientific">Petrolisthes cinctipes</name>
    <name type="common">Flat porcelain crab</name>
    <dbReference type="NCBI Taxonomy" id="88211"/>
    <lineage>
        <taxon>Eukaryota</taxon>
        <taxon>Metazoa</taxon>
        <taxon>Ecdysozoa</taxon>
        <taxon>Arthropoda</taxon>
        <taxon>Crustacea</taxon>
        <taxon>Multicrustacea</taxon>
        <taxon>Malacostraca</taxon>
        <taxon>Eumalacostraca</taxon>
        <taxon>Eucarida</taxon>
        <taxon>Decapoda</taxon>
        <taxon>Pleocyemata</taxon>
        <taxon>Anomura</taxon>
        <taxon>Galatheoidea</taxon>
        <taxon>Porcellanidae</taxon>
        <taxon>Petrolisthes</taxon>
    </lineage>
</organism>
<proteinExistence type="predicted"/>
<sequence length="156" mass="17243">MGFVYGRYRQPPSSGSGTGSASGRSSDRLDSGGIEYPDGTVSHAFTEEDDIERPDPGETADSESDEYSARPPSALLRSASEEALPVTRYEASRFEATSPRDPRLYSPPSDAASYQDDPDFPPQQQQQQQQNQERPGSADPNSHSLLTQRRYPEYKH</sequence>
<feature type="compositionally biased region" description="Acidic residues" evidence="1">
    <location>
        <begin position="47"/>
        <end position="66"/>
    </location>
</feature>
<evidence type="ECO:0000313" key="2">
    <source>
        <dbReference type="EMBL" id="KAK3884111.1"/>
    </source>
</evidence>
<accession>A0AAE1G2D5</accession>
<feature type="compositionally biased region" description="Low complexity" evidence="1">
    <location>
        <begin position="13"/>
        <end position="24"/>
    </location>
</feature>
<reference evidence="2" key="1">
    <citation type="submission" date="2023-10" db="EMBL/GenBank/DDBJ databases">
        <title>Genome assemblies of two species of porcelain crab, Petrolisthes cinctipes and Petrolisthes manimaculis (Anomura: Porcellanidae).</title>
        <authorList>
            <person name="Angst P."/>
        </authorList>
    </citation>
    <scope>NUCLEOTIDE SEQUENCE</scope>
    <source>
        <strain evidence="2">PB745_01</strain>
        <tissue evidence="2">Gill</tissue>
    </source>
</reference>
<evidence type="ECO:0000256" key="1">
    <source>
        <dbReference type="SAM" id="MobiDB-lite"/>
    </source>
</evidence>
<name>A0AAE1G2D5_PETCI</name>
<dbReference type="EMBL" id="JAWQEG010000912">
    <property type="protein sequence ID" value="KAK3884111.1"/>
    <property type="molecule type" value="Genomic_DNA"/>
</dbReference>
<protein>
    <submittedName>
        <fullName evidence="2">Uncharacterized protein</fullName>
    </submittedName>
</protein>
<gene>
    <name evidence="2" type="ORF">Pcinc_011597</name>
</gene>
<comment type="caution">
    <text evidence="2">The sequence shown here is derived from an EMBL/GenBank/DDBJ whole genome shotgun (WGS) entry which is preliminary data.</text>
</comment>
<dbReference type="Proteomes" id="UP001286313">
    <property type="component" value="Unassembled WGS sequence"/>
</dbReference>
<keyword evidence="3" id="KW-1185">Reference proteome</keyword>
<feature type="compositionally biased region" description="Basic and acidic residues" evidence="1">
    <location>
        <begin position="90"/>
        <end position="103"/>
    </location>
</feature>
<feature type="region of interest" description="Disordered" evidence="1">
    <location>
        <begin position="1"/>
        <end position="156"/>
    </location>
</feature>
<dbReference type="AlphaFoldDB" id="A0AAE1G2D5"/>